<evidence type="ECO:0000313" key="1">
    <source>
        <dbReference type="EMBL" id="MBK8525070.1"/>
    </source>
</evidence>
<organism evidence="1 2">
    <name type="scientific">Candidatus Proximibacter danicus</name>
    <dbReference type="NCBI Taxonomy" id="2954365"/>
    <lineage>
        <taxon>Bacteria</taxon>
        <taxon>Pseudomonadati</taxon>
        <taxon>Pseudomonadota</taxon>
        <taxon>Betaproteobacteria</taxon>
        <taxon>Candidatus Proximibacter</taxon>
    </lineage>
</organism>
<dbReference type="Proteomes" id="UP000886689">
    <property type="component" value="Unassembled WGS sequence"/>
</dbReference>
<dbReference type="AlphaFoldDB" id="A0A9D7K280"/>
<reference evidence="1" key="1">
    <citation type="submission" date="2020-10" db="EMBL/GenBank/DDBJ databases">
        <title>Connecting structure to function with the recovery of over 1000 high-quality activated sludge metagenome-assembled genomes encoding full-length rRNA genes using long-read sequencing.</title>
        <authorList>
            <person name="Singleton C.M."/>
            <person name="Petriglieri F."/>
            <person name="Kristensen J.M."/>
            <person name="Kirkegaard R.H."/>
            <person name="Michaelsen T.Y."/>
            <person name="Andersen M.H."/>
            <person name="Karst S.M."/>
            <person name="Dueholm M.S."/>
            <person name="Nielsen P.H."/>
            <person name="Albertsen M."/>
        </authorList>
    </citation>
    <scope>NUCLEOTIDE SEQUENCE</scope>
    <source>
        <strain evidence="1">Hirt_18-Q3-R61-65_BATAC.395</strain>
    </source>
</reference>
<name>A0A9D7K280_9PROT</name>
<comment type="caution">
    <text evidence="1">The sequence shown here is derived from an EMBL/GenBank/DDBJ whole genome shotgun (WGS) entry which is preliminary data.</text>
</comment>
<proteinExistence type="predicted"/>
<gene>
    <name evidence="1" type="ORF">IPL58_14030</name>
</gene>
<sequence length="115" mass="11734">MTVNGACDGALLFSGERAAAQSRVTDTDKRTIANYLEGANAVPFAPGRIPGSIFAGNGTFGAAQATPTASTDVALCLVQNLSFAADIGRLETTSPTVAGRQFASVKHGCPDTDSR</sequence>
<accession>A0A9D7K280</accession>
<dbReference type="EMBL" id="JADJUC010000023">
    <property type="protein sequence ID" value="MBK8525070.1"/>
    <property type="molecule type" value="Genomic_DNA"/>
</dbReference>
<evidence type="ECO:0000313" key="2">
    <source>
        <dbReference type="Proteomes" id="UP000886689"/>
    </source>
</evidence>
<protein>
    <submittedName>
        <fullName evidence="1">Uncharacterized protein</fullName>
    </submittedName>
</protein>